<dbReference type="PROSITE" id="PS50889">
    <property type="entry name" value="S4"/>
    <property type="match status" value="1"/>
</dbReference>
<evidence type="ECO:0000256" key="2">
    <source>
        <dbReference type="ARBA" id="ARBA00023274"/>
    </source>
</evidence>
<dbReference type="AlphaFoldDB" id="A0A0U2F032"/>
<accession>A0A0U2F032</accession>
<feature type="domain" description="RNA-binding S4" evidence="5">
    <location>
        <begin position="230"/>
        <end position="291"/>
    </location>
</feature>
<keyword evidence="3" id="KW-0694">RNA-binding</keyword>
<dbReference type="PANTHER" id="PTHR11831:SF30">
    <property type="entry name" value="SMALL RIBOSOMAL SUBUNIT PROTEIN US4M"/>
    <property type="match status" value="1"/>
</dbReference>
<keyword evidence="2" id="KW-0687">Ribonucleoprotein</keyword>
<feature type="compositionally biased region" description="Low complexity" evidence="4">
    <location>
        <begin position="405"/>
        <end position="422"/>
    </location>
</feature>
<dbReference type="SMART" id="SM00363">
    <property type="entry name" value="S4"/>
    <property type="match status" value="1"/>
</dbReference>
<dbReference type="Pfam" id="PF01479">
    <property type="entry name" value="S4"/>
    <property type="match status" value="1"/>
</dbReference>
<dbReference type="GO" id="GO:0003735">
    <property type="term" value="F:structural constituent of ribosome"/>
    <property type="evidence" value="ECO:0007669"/>
    <property type="project" value="TreeGrafter"/>
</dbReference>
<proteinExistence type="inferred from homology"/>
<dbReference type="GO" id="GO:0019843">
    <property type="term" value="F:rRNA binding"/>
    <property type="evidence" value="ECO:0007669"/>
    <property type="project" value="InterPro"/>
</dbReference>
<dbReference type="Gene3D" id="3.10.290.10">
    <property type="entry name" value="RNA-binding S4 domain"/>
    <property type="match status" value="1"/>
</dbReference>
<gene>
    <name evidence="6" type="primary">rps4</name>
</gene>
<geneLocation type="mitochondrion" evidence="6"/>
<dbReference type="EMBL" id="KR057902">
    <property type="protein sequence ID" value="AKU37104.1"/>
    <property type="molecule type" value="Genomic_DNA"/>
</dbReference>
<feature type="region of interest" description="Disordered" evidence="4">
    <location>
        <begin position="405"/>
        <end position="429"/>
    </location>
</feature>
<sequence length="635" mass="73477">MTRKRQERKRYLSFLLQQMENLNGNKKWILKRRRRIEATGRQAGTRFSSLSRIERRIKKIFQRNSSLLPPFLLWKGLRKKLTFPLVSQRDGNETSKTFKVSPFQVERWGGVKSKDINRLPFLADEMLANWKGYDGVTAKLYRQENKFFGEKKNSFSISLASLSQLKGEITRLESLRKSSLFRSQLVEGRRVSLLYGKFSRRKMYRLYRVLKKGRKLRNSFAENFVSLLERRADILLYRVRFFPSILSARQWIRHGRISLNGEALPFPEYPLSPGDLLSIPIRYHRFFGNLATHNIFDVTPSHIECKAGLHRSMLGERAPSLPAPGLTSNDVRGGSHPTAQRMGKGHKFLFKVNWKVNLYKSYKSFRIPPFSTYNFLFGAGEGSETVKQRINKWNEGAASLRIDRSNSSSSFQPSWNGKSWNGKGKGPAGKEQDENLFLKRFLLLSLVFSRECRHFQSKELSQSGIPLWDEIVPGETTSIQYRGNGFWSCSFPSFSETKSAYTFPDMENVNPGIQDTGTAEMGVGGDRQRSPPTPDKDEWRFFSCSKESFGCERREKSLQEKTAQNRTGAYQLFQRVAAKLEKERKGVFFTRPIKPVQVEVSYSSLRLIYLYPPQRVSFPTLIDLDILERSFRGKR</sequence>
<dbReference type="InterPro" id="IPR036986">
    <property type="entry name" value="S4_RNA-bd_sf"/>
</dbReference>
<reference evidence="6" key="1">
    <citation type="journal article" date="2015" name="Mitochondrial DNA">
        <title>Complete mitochondrial genome of a hydrocarbon-producing green alga Botryococcus braunii strain Showa.</title>
        <authorList>
            <person name="Zou J."/>
            <person name="Bi G."/>
        </authorList>
    </citation>
    <scope>NUCLEOTIDE SEQUENCE</scope>
</reference>
<dbReference type="InterPro" id="IPR002942">
    <property type="entry name" value="S4_RNA-bd"/>
</dbReference>
<dbReference type="CDD" id="cd00165">
    <property type="entry name" value="S4"/>
    <property type="match status" value="1"/>
</dbReference>
<dbReference type="RefSeq" id="YP_009162789.1">
    <property type="nucleotide sequence ID" value="NC_027722.1"/>
</dbReference>
<organism evidence="6">
    <name type="scientific">Botryococcus braunii</name>
    <name type="common">Green alga</name>
    <dbReference type="NCBI Taxonomy" id="38881"/>
    <lineage>
        <taxon>Eukaryota</taxon>
        <taxon>Viridiplantae</taxon>
        <taxon>Chlorophyta</taxon>
        <taxon>core chlorophytes</taxon>
        <taxon>Trebouxiophyceae</taxon>
        <taxon>Trebouxiophyceae incertae sedis</taxon>
        <taxon>Elliptochloris clade</taxon>
        <taxon>Botryococcus</taxon>
    </lineage>
</organism>
<evidence type="ECO:0000259" key="5">
    <source>
        <dbReference type="SMART" id="SM00363"/>
    </source>
</evidence>
<keyword evidence="6" id="KW-0689">Ribosomal protein</keyword>
<dbReference type="GeneID" id="25396262"/>
<dbReference type="SUPFAM" id="SSF55174">
    <property type="entry name" value="Alpha-L RNA-binding motif"/>
    <property type="match status" value="1"/>
</dbReference>
<dbReference type="GO" id="GO:0015935">
    <property type="term" value="C:small ribosomal subunit"/>
    <property type="evidence" value="ECO:0007669"/>
    <property type="project" value="TreeGrafter"/>
</dbReference>
<dbReference type="InterPro" id="IPR022801">
    <property type="entry name" value="Ribosomal_uS4"/>
</dbReference>
<keyword evidence="6" id="KW-0496">Mitochondrion</keyword>
<protein>
    <submittedName>
        <fullName evidence="6">Ribosomal protein S4</fullName>
    </submittedName>
</protein>
<dbReference type="GO" id="GO:0042274">
    <property type="term" value="P:ribosomal small subunit biogenesis"/>
    <property type="evidence" value="ECO:0007669"/>
    <property type="project" value="TreeGrafter"/>
</dbReference>
<evidence type="ECO:0000256" key="3">
    <source>
        <dbReference type="PROSITE-ProRule" id="PRU00182"/>
    </source>
</evidence>
<comment type="similarity">
    <text evidence="1">Belongs to the universal ribosomal protein uS4 family.</text>
</comment>
<evidence type="ECO:0000256" key="4">
    <source>
        <dbReference type="SAM" id="MobiDB-lite"/>
    </source>
</evidence>
<evidence type="ECO:0000256" key="1">
    <source>
        <dbReference type="ARBA" id="ARBA00007465"/>
    </source>
</evidence>
<dbReference type="PANTHER" id="PTHR11831">
    <property type="entry name" value="30S 40S RIBOSOMAL PROTEIN"/>
    <property type="match status" value="1"/>
</dbReference>
<evidence type="ECO:0000313" key="6">
    <source>
        <dbReference type="EMBL" id="AKU37104.1"/>
    </source>
</evidence>
<name>A0A0U2F032_BOTBR</name>